<gene>
    <name evidence="1" type="ORF">E3A20_12580</name>
</gene>
<organism evidence="1 2">
    <name type="scientific">Planctomyces bekefii</name>
    <dbReference type="NCBI Taxonomy" id="1653850"/>
    <lineage>
        <taxon>Bacteria</taxon>
        <taxon>Pseudomonadati</taxon>
        <taxon>Planctomycetota</taxon>
        <taxon>Planctomycetia</taxon>
        <taxon>Planctomycetales</taxon>
        <taxon>Planctomycetaceae</taxon>
        <taxon>Planctomyces</taxon>
    </lineage>
</organism>
<dbReference type="InterPro" id="IPR013324">
    <property type="entry name" value="RNA_pol_sigma_r3/r4-like"/>
</dbReference>
<dbReference type="Proteomes" id="UP000321083">
    <property type="component" value="Unassembled WGS sequence"/>
</dbReference>
<proteinExistence type="predicted"/>
<dbReference type="SUPFAM" id="SSF88659">
    <property type="entry name" value="Sigma3 and sigma4 domains of RNA polymerase sigma factors"/>
    <property type="match status" value="1"/>
</dbReference>
<reference evidence="1 2" key="1">
    <citation type="submission" date="2019-08" db="EMBL/GenBank/DDBJ databases">
        <title>100 year-old enigma solved: identification of Planctomyces bekefii, the type genus and species of the phylum Planctomycetes.</title>
        <authorList>
            <person name="Svetlana D.N."/>
            <person name="Overmann J."/>
        </authorList>
    </citation>
    <scope>NUCLEOTIDE SEQUENCE [LARGE SCALE GENOMIC DNA]</scope>
    <source>
        <strain evidence="1">Phe10_nw2017</strain>
    </source>
</reference>
<protein>
    <recommendedName>
        <fullName evidence="3">HTH cro/C1-type domain-containing protein</fullName>
    </recommendedName>
</protein>
<sequence length="55" mass="6212">MNQLQDQYEMSQAKVAETMFLAKNTVAVIEKKALEKMRLLLAERGISAEDILGDK</sequence>
<reference evidence="1 2" key="2">
    <citation type="submission" date="2019-08" db="EMBL/GenBank/DDBJ databases">
        <authorList>
            <person name="Henke P."/>
        </authorList>
    </citation>
    <scope>NUCLEOTIDE SEQUENCE [LARGE SCALE GENOMIC DNA]</scope>
    <source>
        <strain evidence="1">Phe10_nw2017</strain>
    </source>
</reference>
<evidence type="ECO:0000313" key="1">
    <source>
        <dbReference type="EMBL" id="TWW09619.1"/>
    </source>
</evidence>
<evidence type="ECO:0000313" key="2">
    <source>
        <dbReference type="Proteomes" id="UP000321083"/>
    </source>
</evidence>
<name>A0A5C6M669_9PLAN</name>
<comment type="caution">
    <text evidence="1">The sequence shown here is derived from an EMBL/GenBank/DDBJ whole genome shotgun (WGS) entry which is preliminary data.</text>
</comment>
<dbReference type="EMBL" id="SRHE01000223">
    <property type="protein sequence ID" value="TWW09619.1"/>
    <property type="molecule type" value="Genomic_DNA"/>
</dbReference>
<accession>A0A5C6M669</accession>
<keyword evidence="2" id="KW-1185">Reference proteome</keyword>
<evidence type="ECO:0008006" key="3">
    <source>
        <dbReference type="Google" id="ProtNLM"/>
    </source>
</evidence>
<dbReference type="AlphaFoldDB" id="A0A5C6M669"/>